<proteinExistence type="predicted"/>
<dbReference type="InterPro" id="IPR054722">
    <property type="entry name" value="PolX-like_BBD"/>
</dbReference>
<evidence type="ECO:0000313" key="5">
    <source>
        <dbReference type="Proteomes" id="UP001152484"/>
    </source>
</evidence>
<dbReference type="Proteomes" id="UP001152484">
    <property type="component" value="Unassembled WGS sequence"/>
</dbReference>
<dbReference type="EMBL" id="CAMAPE010000004">
    <property type="protein sequence ID" value="CAH9059658.1"/>
    <property type="molecule type" value="Genomic_DNA"/>
</dbReference>
<organism evidence="4 5">
    <name type="scientific">Cuscuta europaea</name>
    <name type="common">European dodder</name>
    <dbReference type="NCBI Taxonomy" id="41803"/>
    <lineage>
        <taxon>Eukaryota</taxon>
        <taxon>Viridiplantae</taxon>
        <taxon>Streptophyta</taxon>
        <taxon>Embryophyta</taxon>
        <taxon>Tracheophyta</taxon>
        <taxon>Spermatophyta</taxon>
        <taxon>Magnoliopsida</taxon>
        <taxon>eudicotyledons</taxon>
        <taxon>Gunneridae</taxon>
        <taxon>Pentapetalae</taxon>
        <taxon>asterids</taxon>
        <taxon>lamiids</taxon>
        <taxon>Solanales</taxon>
        <taxon>Convolvulaceae</taxon>
        <taxon>Cuscuteae</taxon>
        <taxon>Cuscuta</taxon>
        <taxon>Cuscuta subgen. Cuscuta</taxon>
    </lineage>
</organism>
<dbReference type="Pfam" id="PF22936">
    <property type="entry name" value="Pol_BBD"/>
    <property type="match status" value="1"/>
</dbReference>
<sequence>MNESTMTHTTANPLNDEPKGSGDSSRTPVFTDVQWRSFLQLMNQCKVVSPHGKLSGKFPWLLDSGASFHMTGQESLLMNIRNISPMSVFLPNGDVTYATSKGEDLLSRTPIGAGEKRGGVYYFHSLDPVCACSITKEDQSDLWHSRLGHPSVKVLRSVISFSNNIPALLN</sequence>
<name>A0A9P0YIT7_CUSEU</name>
<feature type="compositionally biased region" description="Polar residues" evidence="1">
    <location>
        <begin position="1"/>
        <end position="13"/>
    </location>
</feature>
<evidence type="ECO:0000259" key="2">
    <source>
        <dbReference type="Pfam" id="PF13976"/>
    </source>
</evidence>
<evidence type="ECO:0000256" key="1">
    <source>
        <dbReference type="SAM" id="MobiDB-lite"/>
    </source>
</evidence>
<feature type="domain" description="GAG-pre-integrase" evidence="2">
    <location>
        <begin position="119"/>
        <end position="160"/>
    </location>
</feature>
<keyword evidence="5" id="KW-1185">Reference proteome</keyword>
<feature type="region of interest" description="Disordered" evidence="1">
    <location>
        <begin position="1"/>
        <end position="27"/>
    </location>
</feature>
<gene>
    <name evidence="4" type="ORF">CEURO_LOCUS1451</name>
</gene>
<dbReference type="AlphaFoldDB" id="A0A9P0YIT7"/>
<dbReference type="OrthoDB" id="1745225at2759"/>
<dbReference type="InterPro" id="IPR025724">
    <property type="entry name" value="GAG-pre-integrase_dom"/>
</dbReference>
<evidence type="ECO:0008006" key="6">
    <source>
        <dbReference type="Google" id="ProtNLM"/>
    </source>
</evidence>
<feature type="domain" description="Retrovirus-related Pol polyprotein from transposon TNT 1-94-like beta-barrel" evidence="3">
    <location>
        <begin position="60"/>
        <end position="103"/>
    </location>
</feature>
<evidence type="ECO:0000313" key="4">
    <source>
        <dbReference type="EMBL" id="CAH9059658.1"/>
    </source>
</evidence>
<evidence type="ECO:0000259" key="3">
    <source>
        <dbReference type="Pfam" id="PF22936"/>
    </source>
</evidence>
<reference evidence="4" key="1">
    <citation type="submission" date="2022-07" db="EMBL/GenBank/DDBJ databases">
        <authorList>
            <person name="Macas J."/>
            <person name="Novak P."/>
            <person name="Neumann P."/>
        </authorList>
    </citation>
    <scope>NUCLEOTIDE SEQUENCE</scope>
</reference>
<comment type="caution">
    <text evidence="4">The sequence shown here is derived from an EMBL/GenBank/DDBJ whole genome shotgun (WGS) entry which is preliminary data.</text>
</comment>
<accession>A0A9P0YIT7</accession>
<protein>
    <recommendedName>
        <fullName evidence="6">GAG-pre-integrase domain-containing protein</fullName>
    </recommendedName>
</protein>
<dbReference type="Pfam" id="PF13976">
    <property type="entry name" value="gag_pre-integrs"/>
    <property type="match status" value="1"/>
</dbReference>